<evidence type="ECO:0000256" key="3">
    <source>
        <dbReference type="ARBA" id="ARBA00022840"/>
    </source>
</evidence>
<dbReference type="CDD" id="cd01991">
    <property type="entry name" value="Asn_synthase_B_C"/>
    <property type="match status" value="1"/>
</dbReference>
<reference evidence="10" key="2">
    <citation type="journal article" date="2022" name="Microb. Genom.">
        <title>A chromosome-scale genome assembly of the tomato pathogen Cladosporium fulvum reveals a compartmentalized genome architecture and the presence of a dispensable chromosome.</title>
        <authorList>
            <person name="Zaccaron A.Z."/>
            <person name="Chen L.H."/>
            <person name="Samaras A."/>
            <person name="Stergiopoulos I."/>
        </authorList>
    </citation>
    <scope>NUCLEOTIDE SEQUENCE</scope>
    <source>
        <strain evidence="10">Race5_Kim</strain>
    </source>
</reference>
<evidence type="ECO:0000256" key="1">
    <source>
        <dbReference type="ARBA" id="ARBA00005752"/>
    </source>
</evidence>
<dbReference type="Proteomes" id="UP000756132">
    <property type="component" value="Chromosome 12"/>
</dbReference>
<comment type="similarity">
    <text evidence="1">Belongs to the asparagine synthetase family.</text>
</comment>
<feature type="site" description="Important for beta-aspartyl-AMP intermediate formation" evidence="8">
    <location>
        <position position="385"/>
    </location>
</feature>
<dbReference type="PANTHER" id="PTHR43284">
    <property type="entry name" value="ASPARAGINE SYNTHETASE (GLUTAMINE-HYDROLYZING)"/>
    <property type="match status" value="1"/>
</dbReference>
<dbReference type="CDD" id="cd00712">
    <property type="entry name" value="AsnB"/>
    <property type="match status" value="1"/>
</dbReference>
<evidence type="ECO:0000256" key="8">
    <source>
        <dbReference type="PIRSR" id="PIRSR001589-3"/>
    </source>
</evidence>
<dbReference type="GO" id="GO:0004066">
    <property type="term" value="F:asparagine synthase (glutamine-hydrolyzing) activity"/>
    <property type="evidence" value="ECO:0007669"/>
    <property type="project" value="InterPro"/>
</dbReference>
<keyword evidence="6" id="KW-0028">Amino-acid biosynthesis</keyword>
<name>A0A9Q8PKM0_PASFU</name>
<feature type="binding site" evidence="7">
    <location>
        <position position="308"/>
    </location>
    <ligand>
        <name>ATP</name>
        <dbReference type="ChEBI" id="CHEBI:30616"/>
    </ligand>
</feature>
<dbReference type="OrthoDB" id="409189at2759"/>
<dbReference type="GO" id="GO:0006529">
    <property type="term" value="P:asparagine biosynthetic process"/>
    <property type="evidence" value="ECO:0007669"/>
    <property type="project" value="UniProtKB-KW"/>
</dbReference>
<dbReference type="OMA" id="IEHSHQP"/>
<dbReference type="Pfam" id="PF00733">
    <property type="entry name" value="Asn_synthase"/>
    <property type="match status" value="1"/>
</dbReference>
<protein>
    <submittedName>
        <fullName evidence="10">Amidase chry2</fullName>
    </submittedName>
</protein>
<dbReference type="GeneID" id="71993751"/>
<dbReference type="GO" id="GO:0005524">
    <property type="term" value="F:ATP binding"/>
    <property type="evidence" value="ECO:0007669"/>
    <property type="project" value="UniProtKB-KW"/>
</dbReference>
<dbReference type="PIRSF" id="PIRSF001589">
    <property type="entry name" value="Asn_synthetase_glu-h"/>
    <property type="match status" value="1"/>
</dbReference>
<dbReference type="Pfam" id="PF13537">
    <property type="entry name" value="GATase_7"/>
    <property type="match status" value="1"/>
</dbReference>
<evidence type="ECO:0000256" key="6">
    <source>
        <dbReference type="PIRSR" id="PIRSR001589-1"/>
    </source>
</evidence>
<proteinExistence type="inferred from homology"/>
<dbReference type="PROSITE" id="PS51278">
    <property type="entry name" value="GATASE_TYPE_2"/>
    <property type="match status" value="1"/>
</dbReference>
<dbReference type="InterPro" id="IPR014729">
    <property type="entry name" value="Rossmann-like_a/b/a_fold"/>
</dbReference>
<evidence type="ECO:0000256" key="2">
    <source>
        <dbReference type="ARBA" id="ARBA00022741"/>
    </source>
</evidence>
<dbReference type="InterPro" id="IPR029055">
    <property type="entry name" value="Ntn_hydrolases_N"/>
</dbReference>
<dbReference type="SUPFAM" id="SSF52402">
    <property type="entry name" value="Adenine nucleotide alpha hydrolases-like"/>
    <property type="match status" value="1"/>
</dbReference>
<evidence type="ECO:0000256" key="4">
    <source>
        <dbReference type="ARBA" id="ARBA00022962"/>
    </source>
</evidence>
<evidence type="ECO:0000313" key="10">
    <source>
        <dbReference type="EMBL" id="UJO24193.1"/>
    </source>
</evidence>
<gene>
    <name evidence="10" type="ORF">CLAFUR5_13873</name>
</gene>
<dbReference type="InterPro" id="IPR033738">
    <property type="entry name" value="AsnB_N"/>
</dbReference>
<evidence type="ECO:0000313" key="11">
    <source>
        <dbReference type="Proteomes" id="UP000756132"/>
    </source>
</evidence>
<evidence type="ECO:0000256" key="5">
    <source>
        <dbReference type="PIRNR" id="PIRNR001589"/>
    </source>
</evidence>
<dbReference type="InterPro" id="IPR051786">
    <property type="entry name" value="ASN_synthetase/amidase"/>
</dbReference>
<dbReference type="SUPFAM" id="SSF56235">
    <property type="entry name" value="N-terminal nucleophile aminohydrolases (Ntn hydrolases)"/>
    <property type="match status" value="1"/>
</dbReference>
<dbReference type="InterPro" id="IPR006426">
    <property type="entry name" value="Asn_synth_AEB"/>
</dbReference>
<dbReference type="GO" id="GO:0005829">
    <property type="term" value="C:cytosol"/>
    <property type="evidence" value="ECO:0007669"/>
    <property type="project" value="TreeGrafter"/>
</dbReference>
<keyword evidence="6" id="KW-0061">Asparagine biosynthesis</keyword>
<dbReference type="Gene3D" id="3.60.20.10">
    <property type="entry name" value="Glutamine Phosphoribosylpyrophosphate, subunit 1, domain 1"/>
    <property type="match status" value="1"/>
</dbReference>
<feature type="domain" description="Glutamine amidotransferase type-2" evidence="9">
    <location>
        <begin position="2"/>
        <end position="218"/>
    </location>
</feature>
<dbReference type="NCBIfam" id="TIGR01536">
    <property type="entry name" value="asn_synth_AEB"/>
    <property type="match status" value="1"/>
</dbReference>
<dbReference type="KEGG" id="ffu:CLAFUR5_13873"/>
<dbReference type="PANTHER" id="PTHR43284:SF1">
    <property type="entry name" value="ASPARAGINE SYNTHETASE"/>
    <property type="match status" value="1"/>
</dbReference>
<feature type="active site" description="For GATase activity" evidence="6">
    <location>
        <position position="2"/>
    </location>
</feature>
<reference evidence="10" key="1">
    <citation type="submission" date="2021-12" db="EMBL/GenBank/DDBJ databases">
        <authorList>
            <person name="Zaccaron A."/>
            <person name="Stergiopoulos I."/>
        </authorList>
    </citation>
    <scope>NUCLEOTIDE SEQUENCE</scope>
    <source>
        <strain evidence="10">Race5_Kim</strain>
    </source>
</reference>
<accession>A0A9Q8PKM0</accession>
<keyword evidence="11" id="KW-1185">Reference proteome</keyword>
<dbReference type="Gene3D" id="3.40.50.620">
    <property type="entry name" value="HUPs"/>
    <property type="match status" value="2"/>
</dbReference>
<evidence type="ECO:0000256" key="7">
    <source>
        <dbReference type="PIRSR" id="PIRSR001589-2"/>
    </source>
</evidence>
<sequence length="663" mass="74575">MCGISSLVALPGSNNTLPHDETRRQVQASLDNISHRGPDSSGIWINTDGRIALGHNRLAINDLSESGCQPLHSPDGNVHAVVNGELYDFEDVKTKLTRKIGYHFSGRSDSEIVVALYQAYGMDFMQHLRGEFVLCLYDEKKKLFIAARDRYGIKPLFWTKSQGKLLVASEMKTFLPLGWQAEWDVHSLAEAGWNFDDRTVFKGVKKVRPGHYMTCTADGQIKQQQYWDMEYPDKRGHDHRTEAEMVRGVRERLLEAVRIRLRADVPVGVYLSGGIDSSVIAGMAVHLAKEGRAMGSMPAKDRVSCFTISFDKSSGFDESEIANRTADFLGVKVYKQVMDEEAFASRFEVATWHCEHHNPDLNFIGKFALSELPREHGFKVVLTGEGADEIFTGYDVFKPDFLREPDFTTPMRMPESERSRLFAKSEAEAMQHYASIGAGVTPKAQRKLNLNILASMAAFVPDVFDDRLAASHPRNPQDVLASSVPLLVLEKAQKVRHPVNTAQYIWAKHHLSNQFLSCLGDRTEMAHSIEGRMPFLDHHLTEYVNNLPPSVKMRYTGGDNFTAKWILREAMKPFLTPELYSCVKHPYSAPLAYEVGGPLYKLLNELISEENVKSLGFVSWDKVRDLTRGAFEGKEASAARLAFVVAQWVVLHRRFGVLTASMT</sequence>
<feature type="binding site" evidence="7">
    <location>
        <position position="109"/>
    </location>
    <ligand>
        <name>L-glutamine</name>
        <dbReference type="ChEBI" id="CHEBI:58359"/>
    </ligand>
</feature>
<dbReference type="RefSeq" id="XP_047768559.1">
    <property type="nucleotide sequence ID" value="XM_047913021.1"/>
</dbReference>
<organism evidence="10 11">
    <name type="scientific">Passalora fulva</name>
    <name type="common">Tomato leaf mold</name>
    <name type="synonym">Cladosporium fulvum</name>
    <dbReference type="NCBI Taxonomy" id="5499"/>
    <lineage>
        <taxon>Eukaryota</taxon>
        <taxon>Fungi</taxon>
        <taxon>Dikarya</taxon>
        <taxon>Ascomycota</taxon>
        <taxon>Pezizomycotina</taxon>
        <taxon>Dothideomycetes</taxon>
        <taxon>Dothideomycetidae</taxon>
        <taxon>Mycosphaerellales</taxon>
        <taxon>Mycosphaerellaceae</taxon>
        <taxon>Fulvia</taxon>
    </lineage>
</organism>
<keyword evidence="4 6" id="KW-0315">Glutamine amidotransferase</keyword>
<keyword evidence="3 5" id="KW-0067">ATP-binding</keyword>
<evidence type="ECO:0000259" key="9">
    <source>
        <dbReference type="PROSITE" id="PS51278"/>
    </source>
</evidence>
<dbReference type="InterPro" id="IPR001962">
    <property type="entry name" value="Asn_synthase"/>
</dbReference>
<keyword evidence="2 5" id="KW-0547">Nucleotide-binding</keyword>
<dbReference type="AlphaFoldDB" id="A0A9Q8PKM0"/>
<dbReference type="InterPro" id="IPR017932">
    <property type="entry name" value="GATase_2_dom"/>
</dbReference>
<dbReference type="EMBL" id="CP090174">
    <property type="protein sequence ID" value="UJO24193.1"/>
    <property type="molecule type" value="Genomic_DNA"/>
</dbReference>